<dbReference type="AlphaFoldDB" id="A0A1Y2FNU8"/>
<dbReference type="GeneID" id="63785395"/>
<dbReference type="OrthoDB" id="4159136at2759"/>
<evidence type="ECO:0000313" key="2">
    <source>
        <dbReference type="EMBL" id="ORY85648.1"/>
    </source>
</evidence>
<dbReference type="PANTHER" id="PTHR34693:SF1">
    <property type="entry name" value="PROTEIN PAR32"/>
    <property type="match status" value="1"/>
</dbReference>
<feature type="region of interest" description="Disordered" evidence="1">
    <location>
        <begin position="1"/>
        <end position="51"/>
    </location>
</feature>
<comment type="caution">
    <text evidence="2">The sequence shown here is derived from an EMBL/GenBank/DDBJ whole genome shotgun (WGS) entry which is preliminary data.</text>
</comment>
<dbReference type="RefSeq" id="XP_040727130.1">
    <property type="nucleotide sequence ID" value="XM_040868796.1"/>
</dbReference>
<keyword evidence="3" id="KW-1185">Reference proteome</keyword>
<dbReference type="EMBL" id="MCFI01000004">
    <property type="protein sequence ID" value="ORY85648.1"/>
    <property type="molecule type" value="Genomic_DNA"/>
</dbReference>
<proteinExistence type="predicted"/>
<gene>
    <name evidence="2" type="ORF">BCR37DRAFT_377344</name>
</gene>
<protein>
    <submittedName>
        <fullName evidence="2">Uncharacterized protein</fullName>
    </submittedName>
</protein>
<accession>A0A1Y2FNU8</accession>
<dbReference type="Proteomes" id="UP000193685">
    <property type="component" value="Unassembled WGS sequence"/>
</dbReference>
<dbReference type="PANTHER" id="PTHR34693">
    <property type="entry name" value="PROTEIN PAR32"/>
    <property type="match status" value="1"/>
</dbReference>
<dbReference type="InterPro" id="IPR053203">
    <property type="entry name" value="Cisplatin_resist-associated"/>
</dbReference>
<name>A0A1Y2FNU8_PROLT</name>
<sequence length="131" mass="14228">MSDLGKHAQAFTGRGGAGNYVIKNPIPEENLPKQFSQKPVHGNFSGRGGAGNFATKAEIQKAQELAEHTHPAEPITKPAPIVYKGGRGGAGNIEAVQYNDKHREDLEIEELIRTHKELQAPAKEEPILKVD</sequence>
<evidence type="ECO:0000256" key="1">
    <source>
        <dbReference type="SAM" id="MobiDB-lite"/>
    </source>
</evidence>
<evidence type="ECO:0000313" key="3">
    <source>
        <dbReference type="Proteomes" id="UP000193685"/>
    </source>
</evidence>
<organism evidence="2 3">
    <name type="scientific">Protomyces lactucae-debilis</name>
    <dbReference type="NCBI Taxonomy" id="2754530"/>
    <lineage>
        <taxon>Eukaryota</taxon>
        <taxon>Fungi</taxon>
        <taxon>Dikarya</taxon>
        <taxon>Ascomycota</taxon>
        <taxon>Taphrinomycotina</taxon>
        <taxon>Taphrinomycetes</taxon>
        <taxon>Taphrinales</taxon>
        <taxon>Protomycetaceae</taxon>
        <taxon>Protomyces</taxon>
    </lineage>
</organism>
<reference evidence="2 3" key="1">
    <citation type="submission" date="2016-07" db="EMBL/GenBank/DDBJ databases">
        <title>Pervasive Adenine N6-methylation of Active Genes in Fungi.</title>
        <authorList>
            <consortium name="DOE Joint Genome Institute"/>
            <person name="Mondo S.J."/>
            <person name="Dannebaum R.O."/>
            <person name="Kuo R.C."/>
            <person name="Labutti K."/>
            <person name="Haridas S."/>
            <person name="Kuo A."/>
            <person name="Salamov A."/>
            <person name="Ahrendt S.R."/>
            <person name="Lipzen A."/>
            <person name="Sullivan W."/>
            <person name="Andreopoulos W.B."/>
            <person name="Clum A."/>
            <person name="Lindquist E."/>
            <person name="Daum C."/>
            <person name="Ramamoorthy G.K."/>
            <person name="Gryganskyi A."/>
            <person name="Culley D."/>
            <person name="Magnuson J.K."/>
            <person name="James T.Y."/>
            <person name="O'Malley M.A."/>
            <person name="Stajich J.E."/>
            <person name="Spatafora J.W."/>
            <person name="Visel A."/>
            <person name="Grigoriev I.V."/>
        </authorList>
    </citation>
    <scope>NUCLEOTIDE SEQUENCE [LARGE SCALE GENOMIC DNA]</scope>
    <source>
        <strain evidence="2 3">12-1054</strain>
    </source>
</reference>